<dbReference type="AlphaFoldDB" id="A0A8J7C9R0"/>
<name>A0A8J7C9R0_9CYAN</name>
<dbReference type="EMBL" id="JACXAE010000013">
    <property type="protein sequence ID" value="MBD2771150.1"/>
    <property type="molecule type" value="Genomic_DNA"/>
</dbReference>
<organism evidence="1 2">
    <name type="scientific">Iningainema tapete BLCC-T55</name>
    <dbReference type="NCBI Taxonomy" id="2748662"/>
    <lineage>
        <taxon>Bacteria</taxon>
        <taxon>Bacillati</taxon>
        <taxon>Cyanobacteriota</taxon>
        <taxon>Cyanophyceae</taxon>
        <taxon>Nostocales</taxon>
        <taxon>Scytonemataceae</taxon>
        <taxon>Iningainema tapete</taxon>
    </lineage>
</organism>
<dbReference type="Proteomes" id="UP000629098">
    <property type="component" value="Unassembled WGS sequence"/>
</dbReference>
<proteinExistence type="predicted"/>
<comment type="caution">
    <text evidence="1">The sequence shown here is derived from an EMBL/GenBank/DDBJ whole genome shotgun (WGS) entry which is preliminary data.</text>
</comment>
<dbReference type="RefSeq" id="WP_190825443.1">
    <property type="nucleotide sequence ID" value="NZ_CAWPPI010000013.1"/>
</dbReference>
<protein>
    <submittedName>
        <fullName evidence="1">Uncharacterized protein</fullName>
    </submittedName>
</protein>
<evidence type="ECO:0000313" key="1">
    <source>
        <dbReference type="EMBL" id="MBD2771150.1"/>
    </source>
</evidence>
<sequence length="124" mass="14301">MEDWQVFCTQWQQRLKLQDWDVNVKIVSLREMGESLSGSVTYNIGKKIADIKLIKPEDYPCDSMRPQDMEETLVHELLHLHFAPLGIENDTPEQLAEEQAINALAKALIQFKRSTTPMENFPEG</sequence>
<reference evidence="1" key="1">
    <citation type="submission" date="2020-09" db="EMBL/GenBank/DDBJ databases">
        <title>Iningainema tapete sp. nov. (Scytonemataceae, Cyanobacteria) from greenhouses in central Florida (USA) produces two types of nodularin with biosynthetic potential for microcystin-LR and anabaenopeptins.</title>
        <authorList>
            <person name="Berthold D.E."/>
            <person name="Lefler F.W."/>
            <person name="Huang I.-S."/>
            <person name="Abdulla H."/>
            <person name="Zimba P.V."/>
            <person name="Laughinghouse H.D. IV."/>
        </authorList>
    </citation>
    <scope>NUCLEOTIDE SEQUENCE</scope>
    <source>
        <strain evidence="1">BLCCT55</strain>
    </source>
</reference>
<gene>
    <name evidence="1" type="ORF">ICL16_03180</name>
</gene>
<accession>A0A8J7C9R0</accession>
<keyword evidence="2" id="KW-1185">Reference proteome</keyword>
<evidence type="ECO:0000313" key="2">
    <source>
        <dbReference type="Proteomes" id="UP000629098"/>
    </source>
</evidence>